<keyword evidence="1" id="KW-1133">Transmembrane helix</keyword>
<organism evidence="2">
    <name type="scientific">Drosophila melanogaster</name>
    <name type="common">Fruit fly</name>
    <dbReference type="NCBI Taxonomy" id="7227"/>
    <lineage>
        <taxon>Eukaryota</taxon>
        <taxon>Metazoa</taxon>
        <taxon>Ecdysozoa</taxon>
        <taxon>Arthropoda</taxon>
        <taxon>Hexapoda</taxon>
        <taxon>Insecta</taxon>
        <taxon>Pterygota</taxon>
        <taxon>Neoptera</taxon>
        <taxon>Endopterygota</taxon>
        <taxon>Diptera</taxon>
        <taxon>Brachycera</taxon>
        <taxon>Muscomorpha</taxon>
        <taxon>Ephydroidea</taxon>
        <taxon>Drosophilidae</taxon>
        <taxon>Drosophila</taxon>
        <taxon>Sophophora</taxon>
    </lineage>
</organism>
<evidence type="ECO:0000256" key="1">
    <source>
        <dbReference type="SAM" id="Phobius"/>
    </source>
</evidence>
<feature type="transmembrane region" description="Helical" evidence="1">
    <location>
        <begin position="12"/>
        <end position="29"/>
    </location>
</feature>
<name>Q6IJ49_DROME</name>
<dbReference type="EMBL" id="BK002867">
    <property type="protein sequence ID" value="DAA04372.1"/>
    <property type="molecule type" value="Genomic_DNA"/>
</dbReference>
<gene>
    <name evidence="2" type="ORF">HDC15896</name>
</gene>
<keyword evidence="1" id="KW-0472">Membrane</keyword>
<proteinExistence type="predicted"/>
<accession>Q6IJ49</accession>
<reference evidence="2" key="1">
    <citation type="journal article" date="2003" name="Genome Biol.">
        <title>An integrated gene annotation and transcriptional profiling approach towards the full gene content of the Drosophila genome.</title>
        <authorList>
            <person name="Hild M."/>
            <person name="Beckmann B."/>
            <person name="Haas S.A."/>
            <person name="Koch B."/>
            <person name="Solovyev V."/>
            <person name="Busold C."/>
            <person name="Fellenberg K."/>
            <person name="Boutros M."/>
            <person name="Vingron M."/>
            <person name="Sauer F."/>
            <person name="Hoheisel J.D."/>
            <person name="Paro R."/>
        </authorList>
    </citation>
    <scope>NUCLEOTIDE SEQUENCE</scope>
</reference>
<sequence>MQLQWLLPKLPLHLGFVLVGAYSFAFPLLTRQWPKGKGSVGGFTVALFHGLSKIDATSLGVEGFLGRCSCTLLSGRRDPEICAPQGAASDRLGTRTATNVCQVATQCLKTIQQANIIMIYFSHKSSLNINRHSANL</sequence>
<keyword evidence="1" id="KW-0812">Transmembrane</keyword>
<evidence type="ECO:0000313" key="2">
    <source>
        <dbReference type="EMBL" id="DAA04372.1"/>
    </source>
</evidence>
<dbReference type="AlphaFoldDB" id="Q6IJ49"/>
<protein>
    <submittedName>
        <fullName evidence="2">HDC15896</fullName>
    </submittedName>
</protein>